<organism evidence="10 11">
    <name type="scientific">Neopusillimonas maritima</name>
    <dbReference type="NCBI Taxonomy" id="2026239"/>
    <lineage>
        <taxon>Bacteria</taxon>
        <taxon>Pseudomonadati</taxon>
        <taxon>Pseudomonadota</taxon>
        <taxon>Betaproteobacteria</taxon>
        <taxon>Burkholderiales</taxon>
        <taxon>Alcaligenaceae</taxon>
        <taxon>Neopusillimonas</taxon>
    </lineage>
</organism>
<dbReference type="SMART" id="SM00448">
    <property type="entry name" value="REC"/>
    <property type="match status" value="1"/>
</dbReference>
<dbReference type="SMART" id="SM00862">
    <property type="entry name" value="Trans_reg_C"/>
    <property type="match status" value="1"/>
</dbReference>
<dbReference type="GO" id="GO:0006355">
    <property type="term" value="P:regulation of DNA-templated transcription"/>
    <property type="evidence" value="ECO:0007669"/>
    <property type="project" value="InterPro"/>
</dbReference>
<evidence type="ECO:0000256" key="7">
    <source>
        <dbReference type="PROSITE-ProRule" id="PRU01091"/>
    </source>
</evidence>
<dbReference type="AlphaFoldDB" id="A0A3A1YT05"/>
<dbReference type="PANTHER" id="PTHR48111">
    <property type="entry name" value="REGULATOR OF RPOS"/>
    <property type="match status" value="1"/>
</dbReference>
<dbReference type="PANTHER" id="PTHR48111:SF1">
    <property type="entry name" value="TWO-COMPONENT RESPONSE REGULATOR ORR33"/>
    <property type="match status" value="1"/>
</dbReference>
<dbReference type="CDD" id="cd00383">
    <property type="entry name" value="trans_reg_C"/>
    <property type="match status" value="1"/>
</dbReference>
<dbReference type="Gene3D" id="3.40.50.2300">
    <property type="match status" value="1"/>
</dbReference>
<evidence type="ECO:0000256" key="4">
    <source>
        <dbReference type="ARBA" id="ARBA00023125"/>
    </source>
</evidence>
<proteinExistence type="predicted"/>
<dbReference type="Gene3D" id="1.10.10.10">
    <property type="entry name" value="Winged helix-like DNA-binding domain superfamily/Winged helix DNA-binding domain"/>
    <property type="match status" value="1"/>
</dbReference>
<dbReference type="Pfam" id="PF00486">
    <property type="entry name" value="Trans_reg_C"/>
    <property type="match status" value="1"/>
</dbReference>
<dbReference type="InterPro" id="IPR011006">
    <property type="entry name" value="CheY-like_superfamily"/>
</dbReference>
<evidence type="ECO:0000259" key="9">
    <source>
        <dbReference type="PROSITE" id="PS51755"/>
    </source>
</evidence>
<reference evidence="10 11" key="1">
    <citation type="submission" date="2017-08" db="EMBL/GenBank/DDBJ databases">
        <title>Pusillimonas indicus sp. nov., a member of the family Alcaligenaceae isolated from surface seawater.</title>
        <authorList>
            <person name="Li J."/>
        </authorList>
    </citation>
    <scope>NUCLEOTIDE SEQUENCE [LARGE SCALE GENOMIC DNA]</scope>
    <source>
        <strain evidence="10 11">L52-1-41</strain>
    </source>
</reference>
<evidence type="ECO:0000313" key="11">
    <source>
        <dbReference type="Proteomes" id="UP000266206"/>
    </source>
</evidence>
<evidence type="ECO:0000256" key="2">
    <source>
        <dbReference type="ARBA" id="ARBA00023012"/>
    </source>
</evidence>
<name>A0A3A1YT05_9BURK</name>
<feature type="domain" description="OmpR/PhoB-type" evidence="9">
    <location>
        <begin position="124"/>
        <end position="222"/>
    </location>
</feature>
<keyword evidence="1 6" id="KW-0597">Phosphoprotein</keyword>
<dbReference type="GO" id="GO:0000156">
    <property type="term" value="F:phosphorelay response regulator activity"/>
    <property type="evidence" value="ECO:0007669"/>
    <property type="project" value="TreeGrafter"/>
</dbReference>
<keyword evidence="5" id="KW-0804">Transcription</keyword>
<dbReference type="GO" id="GO:0005829">
    <property type="term" value="C:cytosol"/>
    <property type="evidence" value="ECO:0007669"/>
    <property type="project" value="TreeGrafter"/>
</dbReference>
<gene>
    <name evidence="10" type="ORF">CJP73_10800</name>
</gene>
<keyword evidence="3" id="KW-0805">Transcription regulation</keyword>
<dbReference type="PROSITE" id="PS50110">
    <property type="entry name" value="RESPONSE_REGULATORY"/>
    <property type="match status" value="1"/>
</dbReference>
<dbReference type="Pfam" id="PF00072">
    <property type="entry name" value="Response_reg"/>
    <property type="match status" value="1"/>
</dbReference>
<accession>A0A3A1YT05</accession>
<dbReference type="InterPro" id="IPR001789">
    <property type="entry name" value="Sig_transdc_resp-reg_receiver"/>
</dbReference>
<comment type="caution">
    <text evidence="10">The sequence shown here is derived from an EMBL/GenBank/DDBJ whole genome shotgun (WGS) entry which is preliminary data.</text>
</comment>
<evidence type="ECO:0000313" key="10">
    <source>
        <dbReference type="EMBL" id="RIY40348.1"/>
    </source>
</evidence>
<evidence type="ECO:0000256" key="5">
    <source>
        <dbReference type="ARBA" id="ARBA00023163"/>
    </source>
</evidence>
<sequence length="229" mass="25711">MKLLIVEDHDPLRTLLVEHLQRRGFAVDSADTGMQAIAMMRSFQYSTVILDLGLPDMDGQQLLATRGSHHTEPPPYIVLTARDALQSKVNSLNAGADDYVLKPVDIDELEARIRAILRRAGRNNTTLVQGNLVFEPQSRHAMVNGGVLTLTRRETMLLEEMLRSTPRIVVKDHLEERIYSHHENVTLNAIEVLVSRLRRKLKAAGATACIETIRGIGYRLVPKEPHVQS</sequence>
<evidence type="ECO:0000256" key="3">
    <source>
        <dbReference type="ARBA" id="ARBA00023015"/>
    </source>
</evidence>
<feature type="domain" description="Response regulatory" evidence="8">
    <location>
        <begin position="2"/>
        <end position="117"/>
    </location>
</feature>
<dbReference type="SUPFAM" id="SSF52172">
    <property type="entry name" value="CheY-like"/>
    <property type="match status" value="1"/>
</dbReference>
<dbReference type="EMBL" id="NQYH01000009">
    <property type="protein sequence ID" value="RIY40348.1"/>
    <property type="molecule type" value="Genomic_DNA"/>
</dbReference>
<dbReference type="OrthoDB" id="9802426at2"/>
<dbReference type="GO" id="GO:0000976">
    <property type="term" value="F:transcription cis-regulatory region binding"/>
    <property type="evidence" value="ECO:0007669"/>
    <property type="project" value="TreeGrafter"/>
</dbReference>
<dbReference type="Gene3D" id="6.10.250.690">
    <property type="match status" value="1"/>
</dbReference>
<dbReference type="RefSeq" id="WP_119516429.1">
    <property type="nucleotide sequence ID" value="NZ_NQYH01000009.1"/>
</dbReference>
<evidence type="ECO:0000256" key="1">
    <source>
        <dbReference type="ARBA" id="ARBA00022553"/>
    </source>
</evidence>
<dbReference type="Proteomes" id="UP000266206">
    <property type="component" value="Unassembled WGS sequence"/>
</dbReference>
<feature type="DNA-binding region" description="OmpR/PhoB-type" evidence="7">
    <location>
        <begin position="124"/>
        <end position="222"/>
    </location>
</feature>
<dbReference type="InterPro" id="IPR036388">
    <property type="entry name" value="WH-like_DNA-bd_sf"/>
</dbReference>
<evidence type="ECO:0000256" key="6">
    <source>
        <dbReference type="PROSITE-ProRule" id="PRU00169"/>
    </source>
</evidence>
<evidence type="ECO:0000259" key="8">
    <source>
        <dbReference type="PROSITE" id="PS50110"/>
    </source>
</evidence>
<dbReference type="GO" id="GO:0032993">
    <property type="term" value="C:protein-DNA complex"/>
    <property type="evidence" value="ECO:0007669"/>
    <property type="project" value="TreeGrafter"/>
</dbReference>
<dbReference type="InterPro" id="IPR039420">
    <property type="entry name" value="WalR-like"/>
</dbReference>
<protein>
    <submittedName>
        <fullName evidence="10">Two-component system response regulator</fullName>
    </submittedName>
</protein>
<keyword evidence="4 7" id="KW-0238">DNA-binding</keyword>
<dbReference type="PROSITE" id="PS51755">
    <property type="entry name" value="OMPR_PHOB"/>
    <property type="match status" value="1"/>
</dbReference>
<dbReference type="InterPro" id="IPR001867">
    <property type="entry name" value="OmpR/PhoB-type_DNA-bd"/>
</dbReference>
<feature type="modified residue" description="4-aspartylphosphate" evidence="6">
    <location>
        <position position="51"/>
    </location>
</feature>
<keyword evidence="2" id="KW-0902">Two-component regulatory system</keyword>